<evidence type="ECO:0000313" key="1">
    <source>
        <dbReference type="EMBL" id="KAK9270351.1"/>
    </source>
</evidence>
<dbReference type="EMBL" id="JBBPBK010000014">
    <property type="protein sequence ID" value="KAK9270351.1"/>
    <property type="molecule type" value="Genomic_DNA"/>
</dbReference>
<protein>
    <submittedName>
        <fullName evidence="1">Uncharacterized protein</fullName>
    </submittedName>
</protein>
<gene>
    <name evidence="1" type="ORF">L1049_025930</name>
</gene>
<proteinExistence type="predicted"/>
<keyword evidence="2" id="KW-1185">Reference proteome</keyword>
<evidence type="ECO:0000313" key="2">
    <source>
        <dbReference type="Proteomes" id="UP001415857"/>
    </source>
</evidence>
<accession>A0AAP0NE00</accession>
<dbReference type="Proteomes" id="UP001415857">
    <property type="component" value="Unassembled WGS sequence"/>
</dbReference>
<dbReference type="AlphaFoldDB" id="A0AAP0NE00"/>
<name>A0AAP0NE00_LIQFO</name>
<sequence>MDFEPLSIENEVIEFDMGSGEEDTALDLEHQDDEDYYNDELAENSSSVTGAQFVYTLKCMLYVVDFVLIDEIEIP</sequence>
<comment type="caution">
    <text evidence="1">The sequence shown here is derived from an EMBL/GenBank/DDBJ whole genome shotgun (WGS) entry which is preliminary data.</text>
</comment>
<reference evidence="1 2" key="1">
    <citation type="journal article" date="2024" name="Plant J.">
        <title>Genome sequences and population genomics reveal climatic adaptation and genomic divergence between two closely related sweetgum species.</title>
        <authorList>
            <person name="Xu W.Q."/>
            <person name="Ren C.Q."/>
            <person name="Zhang X.Y."/>
            <person name="Comes H.P."/>
            <person name="Liu X.H."/>
            <person name="Li Y.G."/>
            <person name="Kettle C.J."/>
            <person name="Jalonen R."/>
            <person name="Gaisberger H."/>
            <person name="Ma Y.Z."/>
            <person name="Qiu Y.X."/>
        </authorList>
    </citation>
    <scope>NUCLEOTIDE SEQUENCE [LARGE SCALE GENOMIC DNA]</scope>
    <source>
        <strain evidence="1">Hangzhou</strain>
    </source>
</reference>
<organism evidence="1 2">
    <name type="scientific">Liquidambar formosana</name>
    <name type="common">Formosan gum</name>
    <dbReference type="NCBI Taxonomy" id="63359"/>
    <lineage>
        <taxon>Eukaryota</taxon>
        <taxon>Viridiplantae</taxon>
        <taxon>Streptophyta</taxon>
        <taxon>Embryophyta</taxon>
        <taxon>Tracheophyta</taxon>
        <taxon>Spermatophyta</taxon>
        <taxon>Magnoliopsida</taxon>
        <taxon>eudicotyledons</taxon>
        <taxon>Gunneridae</taxon>
        <taxon>Pentapetalae</taxon>
        <taxon>Saxifragales</taxon>
        <taxon>Altingiaceae</taxon>
        <taxon>Liquidambar</taxon>
    </lineage>
</organism>